<dbReference type="InterPro" id="IPR001387">
    <property type="entry name" value="Cro/C1-type_HTH"/>
</dbReference>
<reference evidence="3" key="1">
    <citation type="submission" date="2011-06" db="EMBL/GenBank/DDBJ databases">
        <authorList>
            <consortium name="US DOE Joint Genome Institute (JGI-PGF)"/>
            <person name="Lucas S."/>
            <person name="Han J."/>
            <person name="Lapidus A."/>
            <person name="Cheng J.-F."/>
            <person name="Goodwin L."/>
            <person name="Pitluck S."/>
            <person name="Peters L."/>
            <person name="Land M.L."/>
            <person name="Hauser L."/>
            <person name="Vogl K."/>
            <person name="Liu Z."/>
            <person name="Overmann J."/>
            <person name="Frigaard N.-U."/>
            <person name="Bryant D.A."/>
            <person name="Woyke T.J."/>
        </authorList>
    </citation>
    <scope>NUCLEOTIDE SEQUENCE [LARGE SCALE GENOMIC DNA]</scope>
    <source>
        <strain evidence="3">970</strain>
    </source>
</reference>
<sequence>MKTHDDVIKFLMARPSVKAEVDRIEREEDELLDALLKARQEAGLTQAELAARMGTQAPAVARLEKSLTTGKHSPSIATLRRYVQACGKHLHLQVSSE</sequence>
<dbReference type="PROSITE" id="PS50943">
    <property type="entry name" value="HTH_CROC1"/>
    <property type="match status" value="1"/>
</dbReference>
<protein>
    <submittedName>
        <fullName evidence="2">Putative transcriptional regulator with C-terminal CBS domains</fullName>
    </submittedName>
</protein>
<organism evidence="2 3">
    <name type="scientific">Thiorhodovibrio frisius</name>
    <dbReference type="NCBI Taxonomy" id="631362"/>
    <lineage>
        <taxon>Bacteria</taxon>
        <taxon>Pseudomonadati</taxon>
        <taxon>Pseudomonadota</taxon>
        <taxon>Gammaproteobacteria</taxon>
        <taxon>Chromatiales</taxon>
        <taxon>Chromatiaceae</taxon>
        <taxon>Thiorhodovibrio</taxon>
    </lineage>
</organism>
<feature type="domain" description="HTH cro/C1-type" evidence="1">
    <location>
        <begin position="35"/>
        <end position="93"/>
    </location>
</feature>
<dbReference type="eggNOG" id="COG3620">
    <property type="taxonomic scope" value="Bacteria"/>
</dbReference>
<dbReference type="HOGENOM" id="CLU_066192_18_0_6"/>
<proteinExistence type="predicted"/>
<dbReference type="AlphaFoldDB" id="H8Z1V3"/>
<dbReference type="GO" id="GO:0003677">
    <property type="term" value="F:DNA binding"/>
    <property type="evidence" value="ECO:0007669"/>
    <property type="project" value="InterPro"/>
</dbReference>
<dbReference type="OrthoDB" id="9792093at2"/>
<name>H8Z1V3_9GAMM</name>
<dbReference type="SMART" id="SM00530">
    <property type="entry name" value="HTH_XRE"/>
    <property type="match status" value="1"/>
</dbReference>
<dbReference type="Proteomes" id="UP000002964">
    <property type="component" value="Unassembled WGS sequence"/>
</dbReference>
<gene>
    <name evidence="2" type="ORF">Thi970DRAFT_02853</name>
</gene>
<dbReference type="RefSeq" id="WP_009149499.1">
    <property type="nucleotide sequence ID" value="NZ_CP121471.1"/>
</dbReference>
<dbReference type="CDD" id="cd00093">
    <property type="entry name" value="HTH_XRE"/>
    <property type="match status" value="1"/>
</dbReference>
<evidence type="ECO:0000259" key="1">
    <source>
        <dbReference type="PROSITE" id="PS50943"/>
    </source>
</evidence>
<dbReference type="SUPFAM" id="SSF47413">
    <property type="entry name" value="lambda repressor-like DNA-binding domains"/>
    <property type="match status" value="1"/>
</dbReference>
<evidence type="ECO:0000313" key="3">
    <source>
        <dbReference type="Proteomes" id="UP000002964"/>
    </source>
</evidence>
<dbReference type="EMBL" id="JH603169">
    <property type="protein sequence ID" value="EIC22581.1"/>
    <property type="molecule type" value="Genomic_DNA"/>
</dbReference>
<dbReference type="InterPro" id="IPR010982">
    <property type="entry name" value="Lambda_DNA-bd_dom_sf"/>
</dbReference>
<reference evidence="2 3" key="2">
    <citation type="submission" date="2011-11" db="EMBL/GenBank/DDBJ databases">
        <authorList>
            <consortium name="US DOE Joint Genome Institute"/>
            <person name="Lucas S."/>
            <person name="Han J."/>
            <person name="Lapidus A."/>
            <person name="Cheng J.-F."/>
            <person name="Goodwin L."/>
            <person name="Pitluck S."/>
            <person name="Peters L."/>
            <person name="Ovchinnikova G."/>
            <person name="Zhang X."/>
            <person name="Detter J.C."/>
            <person name="Han C."/>
            <person name="Tapia R."/>
            <person name="Land M."/>
            <person name="Hauser L."/>
            <person name="Kyrpides N."/>
            <person name="Ivanova N."/>
            <person name="Pagani I."/>
            <person name="Vogl K."/>
            <person name="Liu Z."/>
            <person name="Overmann J."/>
            <person name="Frigaard N.-U."/>
            <person name="Bryant D."/>
            <person name="Woyke T."/>
        </authorList>
    </citation>
    <scope>NUCLEOTIDE SEQUENCE [LARGE SCALE GENOMIC DNA]</scope>
    <source>
        <strain evidence="2 3">970</strain>
    </source>
</reference>
<evidence type="ECO:0000313" key="2">
    <source>
        <dbReference type="EMBL" id="EIC22581.1"/>
    </source>
</evidence>
<dbReference type="Gene3D" id="1.10.260.40">
    <property type="entry name" value="lambda repressor-like DNA-binding domains"/>
    <property type="match status" value="1"/>
</dbReference>
<dbReference type="STRING" id="631362.Thi970DRAFT_02853"/>
<dbReference type="Pfam" id="PF01381">
    <property type="entry name" value="HTH_3"/>
    <property type="match status" value="1"/>
</dbReference>
<accession>H8Z1V3</accession>
<keyword evidence="3" id="KW-1185">Reference proteome</keyword>